<organism evidence="2 3">
    <name type="scientific">Streptomyces spirodelae</name>
    <dbReference type="NCBI Taxonomy" id="2812904"/>
    <lineage>
        <taxon>Bacteria</taxon>
        <taxon>Bacillati</taxon>
        <taxon>Actinomycetota</taxon>
        <taxon>Actinomycetes</taxon>
        <taxon>Kitasatosporales</taxon>
        <taxon>Streptomycetaceae</taxon>
        <taxon>Streptomyces</taxon>
    </lineage>
</organism>
<name>A0ABS3WW50_9ACTN</name>
<evidence type="ECO:0000313" key="2">
    <source>
        <dbReference type="EMBL" id="MBO8187365.1"/>
    </source>
</evidence>
<dbReference type="Proteomes" id="UP001518976">
    <property type="component" value="Unassembled WGS sequence"/>
</dbReference>
<feature type="region of interest" description="Disordered" evidence="1">
    <location>
        <begin position="17"/>
        <end position="37"/>
    </location>
</feature>
<sequence>MSNQDVRAVGQIRDVLMAGRRGHRTTGPARAGCVGPRGAEATAVGRAVWRGHMAATGTTP</sequence>
<proteinExistence type="predicted"/>
<dbReference type="EMBL" id="JAFFZN010000016">
    <property type="protein sequence ID" value="MBO8187365.1"/>
    <property type="molecule type" value="Genomic_DNA"/>
</dbReference>
<gene>
    <name evidence="2" type="ORF">JW592_18115</name>
</gene>
<comment type="caution">
    <text evidence="2">The sequence shown here is derived from an EMBL/GenBank/DDBJ whole genome shotgun (WGS) entry which is preliminary data.</text>
</comment>
<protein>
    <submittedName>
        <fullName evidence="2">Uncharacterized protein</fullName>
    </submittedName>
</protein>
<dbReference type="RefSeq" id="WP_209266175.1">
    <property type="nucleotide sequence ID" value="NZ_JAFFZN010000016.1"/>
</dbReference>
<reference evidence="2 3" key="1">
    <citation type="submission" date="2021-02" db="EMBL/GenBank/DDBJ databases">
        <title>Streptomyces spirodelae sp. nov., isolated from duckweed.</title>
        <authorList>
            <person name="Saimee Y."/>
            <person name="Duangmal K."/>
        </authorList>
    </citation>
    <scope>NUCLEOTIDE SEQUENCE [LARGE SCALE GENOMIC DNA]</scope>
    <source>
        <strain evidence="2 3">DW4-2</strain>
    </source>
</reference>
<evidence type="ECO:0000256" key="1">
    <source>
        <dbReference type="SAM" id="MobiDB-lite"/>
    </source>
</evidence>
<accession>A0ABS3WW50</accession>
<evidence type="ECO:0000313" key="3">
    <source>
        <dbReference type="Proteomes" id="UP001518976"/>
    </source>
</evidence>
<keyword evidence="3" id="KW-1185">Reference proteome</keyword>